<evidence type="ECO:0000313" key="11">
    <source>
        <dbReference type="EMBL" id="CAF3650625.1"/>
    </source>
</evidence>
<dbReference type="EMBL" id="CAJNOQ010001044">
    <property type="protein sequence ID" value="CAF0863041.1"/>
    <property type="molecule type" value="Genomic_DNA"/>
</dbReference>
<evidence type="ECO:0000256" key="7">
    <source>
        <dbReference type="SAM" id="Phobius"/>
    </source>
</evidence>
<evidence type="ECO:0000256" key="6">
    <source>
        <dbReference type="SAM" id="MobiDB-lite"/>
    </source>
</evidence>
<evidence type="ECO:0000256" key="2">
    <source>
        <dbReference type="ARBA" id="ARBA00006375"/>
    </source>
</evidence>
<evidence type="ECO:0000313" key="12">
    <source>
        <dbReference type="Proteomes" id="UP000663829"/>
    </source>
</evidence>
<feature type="domain" description="Enhancer of mRNA-decapping protein 4 C-terminal" evidence="9">
    <location>
        <begin position="1070"/>
        <end position="1148"/>
    </location>
</feature>
<feature type="domain" description="Enhancer of mRNA-decapping protein 4 WD40 repeat region" evidence="8">
    <location>
        <begin position="83"/>
        <end position="283"/>
    </location>
</feature>
<dbReference type="InterPro" id="IPR036322">
    <property type="entry name" value="WD40_repeat_dom_sf"/>
</dbReference>
<comment type="caution">
    <text evidence="10">The sequence shown here is derived from an EMBL/GenBank/DDBJ whole genome shotgun (WGS) entry which is preliminary data.</text>
</comment>
<feature type="transmembrane region" description="Helical" evidence="7">
    <location>
        <begin position="1409"/>
        <end position="1431"/>
    </location>
</feature>
<feature type="compositionally biased region" description="Polar residues" evidence="6">
    <location>
        <begin position="681"/>
        <end position="690"/>
    </location>
</feature>
<dbReference type="Pfam" id="PF00153">
    <property type="entry name" value="Mito_carr"/>
    <property type="match status" value="2"/>
</dbReference>
<dbReference type="InterPro" id="IPR018108">
    <property type="entry name" value="MCP_transmembrane"/>
</dbReference>
<evidence type="ECO:0000256" key="3">
    <source>
        <dbReference type="ARBA" id="ARBA00022692"/>
    </source>
</evidence>
<dbReference type="GO" id="GO:0005739">
    <property type="term" value="C:mitochondrion"/>
    <property type="evidence" value="ECO:0007669"/>
    <property type="project" value="InterPro"/>
</dbReference>
<sequence>MNNSELNSNEKRSTHLISGYDVEIHLNSLKTVVNEAHFTNNQVSSQIIDDHDWEQKYHLGNIVAVTGDYVAYAVKDNNDIDENDPINDAHTLLAVTNGSKVELLNVAIAAQSYIGETILTLNQIENGYLMYEDNQGLVTCVCFSPDGAAIGTGTDTGEIKFFSINFDQPNSCGCLHCWVPHDGRPISCLYFLDDHKNLTQDTQLWRYAISGCDFNSELKIWSCKNWCCLQIIRFQYSFMEISPLVHSQTKLLLKSSIDLTSHFLVLSDINRKCLYVLTIFQDSEQNRAEFTSINEFLLKAPALSFVITAADRLNRKNVSEQSQQQNENSMATYAVKLYSIHTKFFQELLVIFETKNFIHTNTTILSPIVHNHHTSNTFSNHSPLKYSDDIIDDFRFDSYNSQLITRDRSSFPPPPSSDRLCLVGDLMTMPNYSIDDLLSPNSSLTNVTRDTTRSFLAADGLSNGANNHISTTPTVDPIHGLLLGSTTAFDPIHRSVHHQTPLTSPPQQQTTAIHPQSLINEMFSHGLIQTTATTADTTNKTRKLNNRGSTSPFDLDDKEVAESMAGTTNYQHQFDVLVNDTDDVDNVFIPIKTNDDELDQLDENGQVNESRTQDPLLSPQKYGEASLWSKSCHSRNDSPMNRQAMGDFSATETSDKDDDSTADEGEQQPQTHPRIKRRARSPNSILPLQSGSIGNEALHAIRELSSQLSSFRVNYLIQPPPLTSSSTATTAITNPQDFSEKLERCSQRIEQLTNKFDRFMTLDQQQTPGANIHSILSTRPNPSDNVTSNNGSLNSDLNLTDAHYARLENILVEKIQVYVQGAVKAVFEPYKDLKDNLHKDLAHKLLSTDNVIKSTMTQIFRSKTMIDSLSNAVAGTVQSTMISTYRDAFNQIVIPSFEKAALNMFQQCNEAFKKGTKEYLQEMAENGRQQQRLSQQQREQVLSEVKKETVILLKDFERKCQEVCLTVKNDFNQYMRTNLTSVICDTSQTVLKNETSLLLHELFTNQKNDINNLLLQHFQRFQQQQQSQQSPQQTVPSKTRTTTSRTTTPLPVLNDNSQQQQHETKQQYVLNLVRHGQINQAFESVLSAGDLNLVIFLCENLRPSQLFSIQPLPLQTPVLLSLIHQLAADLIHHQEVKYNYLQEALIFMSDVVSENVYSKPVETNYDIDWSMLDKKLYFPLSLLSTFTIRCLLYPFTLVRTRLQVQVQQSIYNGTWDALKTTVKLEGFHSLYRGFWIYSYHLIPGLLYITTFEATRLQASNISSNTYIRSAIGGGFASLTSQVLAVPIDVVSQHMMLVGLTTPSKSTKYATASTGSSTNSFTSESTIKFNRRQINRIHVPEDVRTNNYRIFKHICQTLLYEYKQDGKILNAVKPFYRGYILSSALFGLTSSIWWPAYYFYQNQLLKIDKFYLPLIIIQCISGPLSSLTSTLLTNPLDVCRTRVQVDKDKRPYRHIIKQLWQEERMSIFTKGLTARLTHSCIYSLFVIFGYETVKRLSLKEEYKSSVRW</sequence>
<dbReference type="InterPro" id="IPR032401">
    <property type="entry name" value="EDC4_WD40"/>
</dbReference>
<dbReference type="Gene3D" id="1.10.220.100">
    <property type="entry name" value="conserved c-terminal region of ge- 1"/>
    <property type="match status" value="1"/>
</dbReference>
<keyword evidence="4 5" id="KW-0472">Membrane</keyword>
<reference evidence="10" key="1">
    <citation type="submission" date="2021-02" db="EMBL/GenBank/DDBJ databases">
        <authorList>
            <person name="Nowell W R."/>
        </authorList>
    </citation>
    <scope>NUCLEOTIDE SEQUENCE</scope>
</reference>
<dbReference type="Gene3D" id="2.130.10.10">
    <property type="entry name" value="YVTN repeat-like/Quinoprotein amine dehydrogenase"/>
    <property type="match status" value="1"/>
</dbReference>
<dbReference type="OrthoDB" id="21128at2759"/>
<dbReference type="Proteomes" id="UP000663829">
    <property type="component" value="Unassembled WGS sequence"/>
</dbReference>
<accession>A0A813WL80</accession>
<dbReference type="PROSITE" id="PS50920">
    <property type="entry name" value="SOLCAR"/>
    <property type="match status" value="2"/>
</dbReference>
<feature type="transmembrane region" description="Helical" evidence="7">
    <location>
        <begin position="1176"/>
        <end position="1195"/>
    </location>
</feature>
<dbReference type="Pfam" id="PF16529">
    <property type="entry name" value="Ge1_WD40"/>
    <property type="match status" value="1"/>
</dbReference>
<evidence type="ECO:0000313" key="10">
    <source>
        <dbReference type="EMBL" id="CAF0863041.1"/>
    </source>
</evidence>
<dbReference type="GO" id="GO:0016020">
    <property type="term" value="C:membrane"/>
    <property type="evidence" value="ECO:0007669"/>
    <property type="project" value="UniProtKB-SubCell"/>
</dbReference>
<feature type="repeat" description="Solcar" evidence="5">
    <location>
        <begin position="1172"/>
        <end position="1257"/>
    </location>
</feature>
<dbReference type="GO" id="GO:0015658">
    <property type="term" value="F:branched-chain amino acid transmembrane transporter activity"/>
    <property type="evidence" value="ECO:0007669"/>
    <property type="project" value="InterPro"/>
</dbReference>
<keyword evidence="7" id="KW-1133">Transmembrane helix</keyword>
<dbReference type="SUPFAM" id="SSF103506">
    <property type="entry name" value="Mitochondrial carrier"/>
    <property type="match status" value="1"/>
</dbReference>
<dbReference type="PANTHER" id="PTHR46314">
    <property type="entry name" value="SOLUTE CARRIER FAMILY 25 MEMBER 44"/>
    <property type="match status" value="1"/>
</dbReference>
<proteinExistence type="inferred from homology"/>
<dbReference type="Gene3D" id="1.50.40.10">
    <property type="entry name" value="Mitochondrial carrier domain"/>
    <property type="match status" value="2"/>
</dbReference>
<feature type="repeat" description="Solcar" evidence="5">
    <location>
        <begin position="1412"/>
        <end position="1495"/>
    </location>
</feature>
<feature type="transmembrane region" description="Helical" evidence="7">
    <location>
        <begin position="1378"/>
        <end position="1397"/>
    </location>
</feature>
<dbReference type="EMBL" id="CAJOBC010001044">
    <property type="protein sequence ID" value="CAF3650625.1"/>
    <property type="molecule type" value="Genomic_DNA"/>
</dbReference>
<organism evidence="10 12">
    <name type="scientific">Didymodactylos carnosus</name>
    <dbReference type="NCBI Taxonomy" id="1234261"/>
    <lineage>
        <taxon>Eukaryota</taxon>
        <taxon>Metazoa</taxon>
        <taxon>Spiralia</taxon>
        <taxon>Gnathifera</taxon>
        <taxon>Rotifera</taxon>
        <taxon>Eurotatoria</taxon>
        <taxon>Bdelloidea</taxon>
        <taxon>Philodinida</taxon>
        <taxon>Philodinidae</taxon>
        <taxon>Didymodactylos</taxon>
    </lineage>
</organism>
<keyword evidence="3 5" id="KW-0812">Transmembrane</keyword>
<dbReference type="InterPro" id="IPR015943">
    <property type="entry name" value="WD40/YVTN_repeat-like_dom_sf"/>
</dbReference>
<comment type="subcellular location">
    <subcellularLocation>
        <location evidence="1">Membrane</location>
        <topology evidence="1">Multi-pass membrane protein</topology>
    </subcellularLocation>
</comment>
<keyword evidence="12" id="KW-1185">Reference proteome</keyword>
<feature type="region of interest" description="Disordered" evidence="6">
    <location>
        <begin position="630"/>
        <end position="690"/>
    </location>
</feature>
<dbReference type="Proteomes" id="UP000681722">
    <property type="component" value="Unassembled WGS sequence"/>
</dbReference>
<feature type="compositionally biased region" description="Acidic residues" evidence="6">
    <location>
        <begin position="655"/>
        <end position="666"/>
    </location>
</feature>
<feature type="compositionally biased region" description="Low complexity" evidence="6">
    <location>
        <begin position="1025"/>
        <end position="1053"/>
    </location>
</feature>
<dbReference type="GO" id="GO:0009083">
    <property type="term" value="P:branched-chain amino acid catabolic process"/>
    <property type="evidence" value="ECO:0007669"/>
    <property type="project" value="InterPro"/>
</dbReference>
<dbReference type="InterPro" id="IPR042164">
    <property type="entry name" value="SLC25A44"/>
</dbReference>
<dbReference type="InterPro" id="IPR044938">
    <property type="entry name" value="EDC4_C_sf"/>
</dbReference>
<dbReference type="InterPro" id="IPR023395">
    <property type="entry name" value="MCP_dom_sf"/>
</dbReference>
<comment type="similarity">
    <text evidence="2">Belongs to the mitochondrial carrier (TC 2.A.29) family.</text>
</comment>
<feature type="region of interest" description="Disordered" evidence="6">
    <location>
        <begin position="532"/>
        <end position="555"/>
    </location>
</feature>
<evidence type="ECO:0000259" key="9">
    <source>
        <dbReference type="Pfam" id="PF21289"/>
    </source>
</evidence>
<evidence type="ECO:0000256" key="4">
    <source>
        <dbReference type="ARBA" id="ARBA00023136"/>
    </source>
</evidence>
<feature type="region of interest" description="Disordered" evidence="6">
    <location>
        <begin position="1025"/>
        <end position="1060"/>
    </location>
</feature>
<evidence type="ECO:0000256" key="5">
    <source>
        <dbReference type="PROSITE-ProRule" id="PRU00282"/>
    </source>
</evidence>
<dbReference type="Gene3D" id="6.10.140.270">
    <property type="match status" value="1"/>
</dbReference>
<evidence type="ECO:0000259" key="8">
    <source>
        <dbReference type="Pfam" id="PF16529"/>
    </source>
</evidence>
<dbReference type="SUPFAM" id="SSF50978">
    <property type="entry name" value="WD40 repeat-like"/>
    <property type="match status" value="1"/>
</dbReference>
<gene>
    <name evidence="10" type="ORF">GPM918_LOCUS6690</name>
    <name evidence="11" type="ORF">SRO942_LOCUS6690</name>
</gene>
<evidence type="ECO:0000256" key="1">
    <source>
        <dbReference type="ARBA" id="ARBA00004141"/>
    </source>
</evidence>
<dbReference type="InterPro" id="IPR049404">
    <property type="entry name" value="EDC4_C"/>
</dbReference>
<name>A0A813WL80_9BILA</name>
<protein>
    <submittedName>
        <fullName evidence="10">Uncharacterized protein</fullName>
    </submittedName>
</protein>
<dbReference type="Pfam" id="PF21289">
    <property type="entry name" value="EDC4_C"/>
    <property type="match status" value="1"/>
</dbReference>
<dbReference type="PANTHER" id="PTHR46314:SF2">
    <property type="entry name" value="SOLUTE CARRIER FAMILY 25 MEMBER 44"/>
    <property type="match status" value="1"/>
</dbReference>